<accession>A0AAN6S7M9</accession>
<proteinExistence type="predicted"/>
<comment type="caution">
    <text evidence="2">The sequence shown here is derived from an EMBL/GenBank/DDBJ whole genome shotgun (WGS) entry which is preliminary data.</text>
</comment>
<sequence length="292" mass="33341">MDPSSSTAGPSLDGNGDDMMAIKFTTVEKFWDQIKRTTNKDILIFQDVSCQDFADLEKSRELRRRRIRFRRYYARSRILIVVIPLSPHEILHTQIYDECRHEIDQMGLRYHWLNQGAATHRPQGRPNRGDGGEGDSSGGPKQRRAGGGWPTLVVEAGNTQTMEQLRRDMRWWFAASTNHQVKIVLLAKLDRTRRRIILEKWVVETRGQGRPGATTTRAAAVLQPPFCSQTITITWAPGMDNTPTSHTVTRGALRLEFELMFLRPPSNPGEHDIIISIPKLQIYAVDVWNEVV</sequence>
<organism evidence="2 3">
    <name type="scientific">Diplogelasinospora grovesii</name>
    <dbReference type="NCBI Taxonomy" id="303347"/>
    <lineage>
        <taxon>Eukaryota</taxon>
        <taxon>Fungi</taxon>
        <taxon>Dikarya</taxon>
        <taxon>Ascomycota</taxon>
        <taxon>Pezizomycotina</taxon>
        <taxon>Sordariomycetes</taxon>
        <taxon>Sordariomycetidae</taxon>
        <taxon>Sordariales</taxon>
        <taxon>Diplogelasinosporaceae</taxon>
        <taxon>Diplogelasinospora</taxon>
    </lineage>
</organism>
<dbReference type="AlphaFoldDB" id="A0AAN6S7M9"/>
<keyword evidence="3" id="KW-1185">Reference proteome</keyword>
<dbReference type="Proteomes" id="UP001303473">
    <property type="component" value="Unassembled WGS sequence"/>
</dbReference>
<evidence type="ECO:0000256" key="1">
    <source>
        <dbReference type="SAM" id="MobiDB-lite"/>
    </source>
</evidence>
<evidence type="ECO:0000313" key="2">
    <source>
        <dbReference type="EMBL" id="KAK3943460.1"/>
    </source>
</evidence>
<dbReference type="EMBL" id="MU853765">
    <property type="protein sequence ID" value="KAK3943460.1"/>
    <property type="molecule type" value="Genomic_DNA"/>
</dbReference>
<gene>
    <name evidence="2" type="ORF">QBC46DRAFT_419815</name>
</gene>
<feature type="region of interest" description="Disordered" evidence="1">
    <location>
        <begin position="118"/>
        <end position="149"/>
    </location>
</feature>
<reference evidence="3" key="1">
    <citation type="journal article" date="2023" name="Mol. Phylogenet. Evol.">
        <title>Genome-scale phylogeny and comparative genomics of the fungal order Sordariales.</title>
        <authorList>
            <person name="Hensen N."/>
            <person name="Bonometti L."/>
            <person name="Westerberg I."/>
            <person name="Brannstrom I.O."/>
            <person name="Guillou S."/>
            <person name="Cros-Aarteil S."/>
            <person name="Calhoun S."/>
            <person name="Haridas S."/>
            <person name="Kuo A."/>
            <person name="Mondo S."/>
            <person name="Pangilinan J."/>
            <person name="Riley R."/>
            <person name="LaButti K."/>
            <person name="Andreopoulos B."/>
            <person name="Lipzen A."/>
            <person name="Chen C."/>
            <person name="Yan M."/>
            <person name="Daum C."/>
            <person name="Ng V."/>
            <person name="Clum A."/>
            <person name="Steindorff A."/>
            <person name="Ohm R.A."/>
            <person name="Martin F."/>
            <person name="Silar P."/>
            <person name="Natvig D.O."/>
            <person name="Lalanne C."/>
            <person name="Gautier V."/>
            <person name="Ament-Velasquez S.L."/>
            <person name="Kruys A."/>
            <person name="Hutchinson M.I."/>
            <person name="Powell A.J."/>
            <person name="Barry K."/>
            <person name="Miller A.N."/>
            <person name="Grigoriev I.V."/>
            <person name="Debuchy R."/>
            <person name="Gladieux P."/>
            <person name="Hiltunen Thoren M."/>
            <person name="Johannesson H."/>
        </authorList>
    </citation>
    <scope>NUCLEOTIDE SEQUENCE [LARGE SCALE GENOMIC DNA]</scope>
    <source>
        <strain evidence="3">CBS 340.73</strain>
    </source>
</reference>
<evidence type="ECO:0000313" key="3">
    <source>
        <dbReference type="Proteomes" id="UP001303473"/>
    </source>
</evidence>
<name>A0AAN6S7M9_9PEZI</name>
<protein>
    <submittedName>
        <fullName evidence="2">Uncharacterized protein</fullName>
    </submittedName>
</protein>